<dbReference type="Proteomes" id="UP000325081">
    <property type="component" value="Unassembled WGS sequence"/>
</dbReference>
<name>A0A5A7Q428_STRAF</name>
<proteinExistence type="predicted"/>
<comment type="caution">
    <text evidence="2">The sequence shown here is derived from an EMBL/GenBank/DDBJ whole genome shotgun (WGS) entry which is preliminary data.</text>
</comment>
<dbReference type="GO" id="GO:0005840">
    <property type="term" value="C:ribosome"/>
    <property type="evidence" value="ECO:0007669"/>
    <property type="project" value="UniProtKB-KW"/>
</dbReference>
<evidence type="ECO:0000313" key="3">
    <source>
        <dbReference type="Proteomes" id="UP000325081"/>
    </source>
</evidence>
<reference evidence="3" key="1">
    <citation type="journal article" date="2019" name="Curr. Biol.">
        <title>Genome Sequence of Striga asiatica Provides Insight into the Evolution of Plant Parasitism.</title>
        <authorList>
            <person name="Yoshida S."/>
            <person name="Kim S."/>
            <person name="Wafula E.K."/>
            <person name="Tanskanen J."/>
            <person name="Kim Y.M."/>
            <person name="Honaas L."/>
            <person name="Yang Z."/>
            <person name="Spallek T."/>
            <person name="Conn C.E."/>
            <person name="Ichihashi Y."/>
            <person name="Cheong K."/>
            <person name="Cui S."/>
            <person name="Der J.P."/>
            <person name="Gundlach H."/>
            <person name="Jiao Y."/>
            <person name="Hori C."/>
            <person name="Ishida J.K."/>
            <person name="Kasahara H."/>
            <person name="Kiba T."/>
            <person name="Kim M.S."/>
            <person name="Koo N."/>
            <person name="Laohavisit A."/>
            <person name="Lee Y.H."/>
            <person name="Lumba S."/>
            <person name="McCourt P."/>
            <person name="Mortimer J.C."/>
            <person name="Mutuku J.M."/>
            <person name="Nomura T."/>
            <person name="Sasaki-Sekimoto Y."/>
            <person name="Seto Y."/>
            <person name="Wang Y."/>
            <person name="Wakatake T."/>
            <person name="Sakakibara H."/>
            <person name="Demura T."/>
            <person name="Yamaguchi S."/>
            <person name="Yoneyama K."/>
            <person name="Manabe R.I."/>
            <person name="Nelson D.C."/>
            <person name="Schulman A.H."/>
            <person name="Timko M.P."/>
            <person name="dePamphilis C.W."/>
            <person name="Choi D."/>
            <person name="Shirasu K."/>
        </authorList>
    </citation>
    <scope>NUCLEOTIDE SEQUENCE [LARGE SCALE GENOMIC DNA]</scope>
    <source>
        <strain evidence="3">cv. UVA1</strain>
    </source>
</reference>
<accession>A0A5A7Q428</accession>
<evidence type="ECO:0000256" key="1">
    <source>
        <dbReference type="SAM" id="MobiDB-lite"/>
    </source>
</evidence>
<sequence>MSERLKESVLKTEVLIRIPGNLTLLLLMRSVCFQRENGSGNRSDHPQAGEDVNGSPLIRRYMGLRGRFLVRILRPTKICCQVPIKVDDSAWQEWTENDDGDPMCFDEAISDDEESGDPGREGLAKEAVALRLSNSLFSSETAVATGREGTEQHPRVRMKLREVRGRTDSKKRKIGGKMES</sequence>
<organism evidence="2 3">
    <name type="scientific">Striga asiatica</name>
    <name type="common">Asiatic witchweed</name>
    <name type="synonym">Buchnera asiatica</name>
    <dbReference type="NCBI Taxonomy" id="4170"/>
    <lineage>
        <taxon>Eukaryota</taxon>
        <taxon>Viridiplantae</taxon>
        <taxon>Streptophyta</taxon>
        <taxon>Embryophyta</taxon>
        <taxon>Tracheophyta</taxon>
        <taxon>Spermatophyta</taxon>
        <taxon>Magnoliopsida</taxon>
        <taxon>eudicotyledons</taxon>
        <taxon>Gunneridae</taxon>
        <taxon>Pentapetalae</taxon>
        <taxon>asterids</taxon>
        <taxon>lamiids</taxon>
        <taxon>Lamiales</taxon>
        <taxon>Orobanchaceae</taxon>
        <taxon>Buchnereae</taxon>
        <taxon>Striga</taxon>
    </lineage>
</organism>
<keyword evidence="2" id="KW-0687">Ribonucleoprotein</keyword>
<feature type="region of interest" description="Disordered" evidence="1">
    <location>
        <begin position="161"/>
        <end position="180"/>
    </location>
</feature>
<feature type="compositionally biased region" description="Basic residues" evidence="1">
    <location>
        <begin position="169"/>
        <end position="180"/>
    </location>
</feature>
<dbReference type="AlphaFoldDB" id="A0A5A7Q428"/>
<gene>
    <name evidence="2" type="ORF">STAS_15712</name>
</gene>
<protein>
    <submittedName>
        <fullName evidence="2">50S ribosomal protein L21</fullName>
    </submittedName>
</protein>
<keyword evidence="2" id="KW-0689">Ribosomal protein</keyword>
<dbReference type="EMBL" id="BKCP01005572">
    <property type="protein sequence ID" value="GER39137.1"/>
    <property type="molecule type" value="Genomic_DNA"/>
</dbReference>
<evidence type="ECO:0000313" key="2">
    <source>
        <dbReference type="EMBL" id="GER39137.1"/>
    </source>
</evidence>
<keyword evidence="3" id="KW-1185">Reference proteome</keyword>